<dbReference type="PROSITE" id="PS51755">
    <property type="entry name" value="OMPR_PHOB"/>
    <property type="match status" value="1"/>
</dbReference>
<gene>
    <name evidence="8" type="primary">tctD_5</name>
    <name evidence="8" type="ORF">GALL_209770</name>
</gene>
<comment type="caution">
    <text evidence="8">The sequence shown here is derived from an EMBL/GenBank/DDBJ whole genome shotgun (WGS) entry which is preliminary data.</text>
</comment>
<keyword evidence="1" id="KW-0597">Phosphoprotein</keyword>
<feature type="domain" description="Response regulatory" evidence="6">
    <location>
        <begin position="2"/>
        <end position="117"/>
    </location>
</feature>
<name>A0A1J5RN89_9ZZZZ</name>
<accession>A0A1J5RN89</accession>
<dbReference type="GO" id="GO:0000156">
    <property type="term" value="F:phosphorelay response regulator activity"/>
    <property type="evidence" value="ECO:0007669"/>
    <property type="project" value="TreeGrafter"/>
</dbReference>
<dbReference type="Pfam" id="PF00486">
    <property type="entry name" value="Trans_reg_C"/>
    <property type="match status" value="1"/>
</dbReference>
<dbReference type="GO" id="GO:0000976">
    <property type="term" value="F:transcription cis-regulatory region binding"/>
    <property type="evidence" value="ECO:0007669"/>
    <property type="project" value="TreeGrafter"/>
</dbReference>
<evidence type="ECO:0000256" key="5">
    <source>
        <dbReference type="ARBA" id="ARBA00023163"/>
    </source>
</evidence>
<dbReference type="GO" id="GO:0032993">
    <property type="term" value="C:protein-DNA complex"/>
    <property type="evidence" value="ECO:0007669"/>
    <property type="project" value="TreeGrafter"/>
</dbReference>
<dbReference type="CDD" id="cd00383">
    <property type="entry name" value="trans_reg_C"/>
    <property type="match status" value="1"/>
</dbReference>
<dbReference type="SUPFAM" id="SSF52172">
    <property type="entry name" value="CheY-like"/>
    <property type="match status" value="1"/>
</dbReference>
<dbReference type="SMART" id="SM00862">
    <property type="entry name" value="Trans_reg_C"/>
    <property type="match status" value="1"/>
</dbReference>
<evidence type="ECO:0000259" key="7">
    <source>
        <dbReference type="PROSITE" id="PS51755"/>
    </source>
</evidence>
<dbReference type="Gene3D" id="3.40.50.2300">
    <property type="match status" value="1"/>
</dbReference>
<dbReference type="PROSITE" id="PS50110">
    <property type="entry name" value="RESPONSE_REGULATORY"/>
    <property type="match status" value="1"/>
</dbReference>
<evidence type="ECO:0000259" key="6">
    <source>
        <dbReference type="PROSITE" id="PS50110"/>
    </source>
</evidence>
<evidence type="ECO:0000313" key="8">
    <source>
        <dbReference type="EMBL" id="OIQ97034.1"/>
    </source>
</evidence>
<dbReference type="InterPro" id="IPR001867">
    <property type="entry name" value="OmpR/PhoB-type_DNA-bd"/>
</dbReference>
<feature type="domain" description="OmpR/PhoB-type" evidence="7">
    <location>
        <begin position="125"/>
        <end position="221"/>
    </location>
</feature>
<dbReference type="Gene3D" id="1.10.10.10">
    <property type="entry name" value="Winged helix-like DNA-binding domain superfamily/Winged helix DNA-binding domain"/>
    <property type="match status" value="1"/>
</dbReference>
<keyword evidence="3" id="KW-0805">Transcription regulation</keyword>
<dbReference type="Gene3D" id="6.10.250.690">
    <property type="match status" value="1"/>
</dbReference>
<dbReference type="InterPro" id="IPR036388">
    <property type="entry name" value="WH-like_DNA-bd_sf"/>
</dbReference>
<evidence type="ECO:0000256" key="4">
    <source>
        <dbReference type="ARBA" id="ARBA00023125"/>
    </source>
</evidence>
<evidence type="ECO:0000256" key="1">
    <source>
        <dbReference type="ARBA" id="ARBA00022553"/>
    </source>
</evidence>
<evidence type="ECO:0000256" key="2">
    <source>
        <dbReference type="ARBA" id="ARBA00023012"/>
    </source>
</evidence>
<dbReference type="EMBL" id="MLJW01000139">
    <property type="protein sequence ID" value="OIQ97034.1"/>
    <property type="molecule type" value="Genomic_DNA"/>
</dbReference>
<dbReference type="SMART" id="SM00448">
    <property type="entry name" value="REC"/>
    <property type="match status" value="1"/>
</dbReference>
<dbReference type="InterPro" id="IPR001789">
    <property type="entry name" value="Sig_transdc_resp-reg_receiver"/>
</dbReference>
<dbReference type="InterPro" id="IPR039420">
    <property type="entry name" value="WalR-like"/>
</dbReference>
<dbReference type="InterPro" id="IPR011006">
    <property type="entry name" value="CheY-like_superfamily"/>
</dbReference>
<dbReference type="FunFam" id="3.40.50.2300:FF:000002">
    <property type="entry name" value="DNA-binding response regulator PhoP"/>
    <property type="match status" value="1"/>
</dbReference>
<dbReference type="AlphaFoldDB" id="A0A1J5RN89"/>
<proteinExistence type="predicted"/>
<reference evidence="8" key="1">
    <citation type="submission" date="2016-10" db="EMBL/GenBank/DDBJ databases">
        <title>Sequence of Gallionella enrichment culture.</title>
        <authorList>
            <person name="Poehlein A."/>
            <person name="Muehling M."/>
            <person name="Daniel R."/>
        </authorList>
    </citation>
    <scope>NUCLEOTIDE SEQUENCE</scope>
</reference>
<dbReference type="Pfam" id="PF00072">
    <property type="entry name" value="Response_reg"/>
    <property type="match status" value="1"/>
</dbReference>
<dbReference type="CDD" id="cd17624">
    <property type="entry name" value="REC_OmpR_PmrA-like"/>
    <property type="match status" value="1"/>
</dbReference>
<dbReference type="PANTHER" id="PTHR48111:SF67">
    <property type="entry name" value="TRANSCRIPTIONAL REGULATORY PROTEIN TCTD"/>
    <property type="match status" value="1"/>
</dbReference>
<keyword evidence="5" id="KW-0804">Transcription</keyword>
<protein>
    <submittedName>
        <fullName evidence="8">Transcriptional regulatory protein tctD</fullName>
    </submittedName>
</protein>
<organism evidence="8">
    <name type="scientific">mine drainage metagenome</name>
    <dbReference type="NCBI Taxonomy" id="410659"/>
    <lineage>
        <taxon>unclassified sequences</taxon>
        <taxon>metagenomes</taxon>
        <taxon>ecological metagenomes</taxon>
    </lineage>
</organism>
<dbReference type="GO" id="GO:0005829">
    <property type="term" value="C:cytosol"/>
    <property type="evidence" value="ECO:0007669"/>
    <property type="project" value="TreeGrafter"/>
</dbReference>
<dbReference type="PANTHER" id="PTHR48111">
    <property type="entry name" value="REGULATOR OF RPOS"/>
    <property type="match status" value="1"/>
</dbReference>
<keyword evidence="4" id="KW-0238">DNA-binding</keyword>
<dbReference type="GO" id="GO:0006355">
    <property type="term" value="P:regulation of DNA-templated transcription"/>
    <property type="evidence" value="ECO:0007669"/>
    <property type="project" value="InterPro"/>
</dbReference>
<evidence type="ECO:0000256" key="3">
    <source>
        <dbReference type="ARBA" id="ARBA00023015"/>
    </source>
</evidence>
<sequence>MRILIAEDDDVLADGLCHSMRHSGYAVDCVKDGLAANLILSGEQPFDLVILDLGLPKVDGFNVLRSLREKNKQVPVIILTARDAEGDRVKGLDLGADDYMIKPFSLPELEARVRALIRRGQCGVNPVYSCGMLTFDSVGRRATINGSTLELTTRELSVLEALMLRTGWVVSKEQLLERLYSYAEEASNNAIEVYIHRLRKKIEPAGVTIRTIRGLGYVIDNLPA</sequence>
<keyword evidence="2" id="KW-0902">Two-component regulatory system</keyword>